<dbReference type="OrthoDB" id="9778389at2"/>
<evidence type="ECO:0000256" key="5">
    <source>
        <dbReference type="ARBA" id="ARBA00023136"/>
    </source>
</evidence>
<feature type="transmembrane region" description="Helical" evidence="6">
    <location>
        <begin position="212"/>
        <end position="231"/>
    </location>
</feature>
<dbReference type="STRING" id="209880.SAMN02910343_01109"/>
<evidence type="ECO:0000256" key="6">
    <source>
        <dbReference type="SAM" id="Phobius"/>
    </source>
</evidence>
<gene>
    <name evidence="7" type="ORF">SAMN02910343_01109</name>
</gene>
<feature type="transmembrane region" description="Helical" evidence="6">
    <location>
        <begin position="238"/>
        <end position="259"/>
    </location>
</feature>
<keyword evidence="2" id="KW-1003">Cell membrane</keyword>
<dbReference type="PANTHER" id="PTHR32196">
    <property type="entry name" value="ABC TRANSPORTER PERMEASE PROTEIN YPHD-RELATED-RELATED"/>
    <property type="match status" value="1"/>
</dbReference>
<dbReference type="PANTHER" id="PTHR32196:SF69">
    <property type="entry name" value="BRANCHED-CHAIN AMINO ACID TRANSPORT SYSTEM, PERMEASE PROTEIN"/>
    <property type="match status" value="1"/>
</dbReference>
<evidence type="ECO:0000256" key="1">
    <source>
        <dbReference type="ARBA" id="ARBA00004651"/>
    </source>
</evidence>
<dbReference type="GO" id="GO:0022857">
    <property type="term" value="F:transmembrane transporter activity"/>
    <property type="evidence" value="ECO:0007669"/>
    <property type="project" value="InterPro"/>
</dbReference>
<dbReference type="GO" id="GO:0005886">
    <property type="term" value="C:plasma membrane"/>
    <property type="evidence" value="ECO:0007669"/>
    <property type="project" value="UniProtKB-SubCell"/>
</dbReference>
<keyword evidence="8" id="KW-1185">Reference proteome</keyword>
<reference evidence="7 8" key="1">
    <citation type="submission" date="2016-10" db="EMBL/GenBank/DDBJ databases">
        <authorList>
            <person name="de Groot N.N."/>
        </authorList>
    </citation>
    <scope>NUCLEOTIDE SEQUENCE [LARGE SCALE GENOMIC DNA]</scope>
    <source>
        <strain evidence="7 8">DSM 15230</strain>
    </source>
</reference>
<feature type="transmembrane region" description="Helical" evidence="6">
    <location>
        <begin position="265"/>
        <end position="282"/>
    </location>
</feature>
<evidence type="ECO:0000313" key="7">
    <source>
        <dbReference type="EMBL" id="SDA52798.1"/>
    </source>
</evidence>
<evidence type="ECO:0000256" key="2">
    <source>
        <dbReference type="ARBA" id="ARBA00022475"/>
    </source>
</evidence>
<keyword evidence="4 6" id="KW-1133">Transmembrane helix</keyword>
<dbReference type="Proteomes" id="UP000199689">
    <property type="component" value="Unassembled WGS sequence"/>
</dbReference>
<proteinExistence type="predicted"/>
<feature type="transmembrane region" description="Helical" evidence="6">
    <location>
        <begin position="57"/>
        <end position="78"/>
    </location>
</feature>
<feature type="transmembrane region" description="Helical" evidence="6">
    <location>
        <begin position="131"/>
        <end position="152"/>
    </location>
</feature>
<dbReference type="AlphaFoldDB" id="A0A1G5W3Q2"/>
<accession>A0A1G5W3Q2</accession>
<dbReference type="Pfam" id="PF02653">
    <property type="entry name" value="BPD_transp_2"/>
    <property type="match status" value="1"/>
</dbReference>
<organism evidence="7 8">
    <name type="scientific">Allisonella histaminiformans</name>
    <dbReference type="NCBI Taxonomy" id="209880"/>
    <lineage>
        <taxon>Bacteria</taxon>
        <taxon>Bacillati</taxon>
        <taxon>Bacillota</taxon>
        <taxon>Negativicutes</taxon>
        <taxon>Veillonellales</taxon>
        <taxon>Veillonellaceae</taxon>
        <taxon>Allisonella</taxon>
    </lineage>
</organism>
<feature type="transmembrane region" description="Helical" evidence="6">
    <location>
        <begin position="12"/>
        <end position="28"/>
    </location>
</feature>
<feature type="transmembrane region" description="Helical" evidence="6">
    <location>
        <begin position="85"/>
        <end position="103"/>
    </location>
</feature>
<sequence length="292" mass="30353">MDLAISTGAQGLMWAILSLGVFLSFRILDVPDMTCEGSFPLGGAIAATMVVAGVSPWLAIVAAVIGGMVAGAVTGILYTKLKIPAILAGILTMIALYSINLHIMGKANVSLLRTDTIFRLASRFLDCGSSVAALVVSGGLILVLVLWVYWFFGTELGMCIRATGFNVHMMRAQGVNTDTMTILGLLLSNGLISACGAVVAQNNGFADVGMGIGTLVIGLASIIIGEVVLNATSFKTSLIAVMVGSVIYRVIIAVVLYMGMEPNDLKLFTAVVVVLALSMPLIKTHIAAGKEG</sequence>
<keyword evidence="5 6" id="KW-0472">Membrane</keyword>
<dbReference type="EMBL" id="FMXA01000013">
    <property type="protein sequence ID" value="SDA52798.1"/>
    <property type="molecule type" value="Genomic_DNA"/>
</dbReference>
<dbReference type="InterPro" id="IPR001851">
    <property type="entry name" value="ABC_transp_permease"/>
</dbReference>
<evidence type="ECO:0000256" key="3">
    <source>
        <dbReference type="ARBA" id="ARBA00022692"/>
    </source>
</evidence>
<protein>
    <submittedName>
        <fullName evidence="7">Putative ABC transport system permease protein</fullName>
    </submittedName>
</protein>
<keyword evidence="3 6" id="KW-0812">Transmembrane</keyword>
<dbReference type="CDD" id="cd06574">
    <property type="entry name" value="TM_PBP1_branched-chain-AA_like"/>
    <property type="match status" value="1"/>
</dbReference>
<feature type="transmembrane region" description="Helical" evidence="6">
    <location>
        <begin position="179"/>
        <end position="200"/>
    </location>
</feature>
<dbReference type="RefSeq" id="WP_091364647.1">
    <property type="nucleotide sequence ID" value="NZ_FMXA01000013.1"/>
</dbReference>
<dbReference type="GeneID" id="87756128"/>
<name>A0A1G5W3Q2_9FIRM</name>
<evidence type="ECO:0000256" key="4">
    <source>
        <dbReference type="ARBA" id="ARBA00022989"/>
    </source>
</evidence>
<comment type="subcellular location">
    <subcellularLocation>
        <location evidence="1">Cell membrane</location>
        <topology evidence="1">Multi-pass membrane protein</topology>
    </subcellularLocation>
</comment>
<evidence type="ECO:0000313" key="8">
    <source>
        <dbReference type="Proteomes" id="UP000199689"/>
    </source>
</evidence>